<keyword evidence="4" id="KW-0479">Metal-binding</keyword>
<evidence type="ECO:0000256" key="9">
    <source>
        <dbReference type="SAM" id="MobiDB-lite"/>
    </source>
</evidence>
<comment type="caution">
    <text evidence="12">The sequence shown here is derived from an EMBL/GenBank/DDBJ whole genome shotgun (WGS) entry which is preliminary data.</text>
</comment>
<keyword evidence="3" id="KW-0808">Transferase</keyword>
<dbReference type="Pfam" id="PF14324">
    <property type="entry name" value="PINIT"/>
    <property type="match status" value="1"/>
</dbReference>
<dbReference type="PANTHER" id="PTHR10782:SF4">
    <property type="entry name" value="TONALLI, ISOFORM E"/>
    <property type="match status" value="1"/>
</dbReference>
<feature type="region of interest" description="Disordered" evidence="9">
    <location>
        <begin position="420"/>
        <end position="530"/>
    </location>
</feature>
<comment type="pathway">
    <text evidence="1">Protein modification; protein sumoylation.</text>
</comment>
<dbReference type="InterPro" id="IPR031141">
    <property type="entry name" value="SIZ1/2_SP-RING"/>
</dbReference>
<evidence type="ECO:0000256" key="7">
    <source>
        <dbReference type="ARBA" id="ARBA00022833"/>
    </source>
</evidence>
<keyword evidence="7" id="KW-0862">Zinc</keyword>
<dbReference type="PROSITE" id="PS51044">
    <property type="entry name" value="ZF_SP_RING"/>
    <property type="match status" value="1"/>
</dbReference>
<keyword evidence="6" id="KW-0833">Ubl conjugation pathway</keyword>
<evidence type="ECO:0000256" key="6">
    <source>
        <dbReference type="ARBA" id="ARBA00022786"/>
    </source>
</evidence>
<dbReference type="InterPro" id="IPR038654">
    <property type="entry name" value="PINIT_sf"/>
</dbReference>
<dbReference type="InterPro" id="IPR004181">
    <property type="entry name" value="Znf_MIZ"/>
</dbReference>
<gene>
    <name evidence="12" type="ORF">BJ878DRAFT_515675</name>
</gene>
<dbReference type="Gene3D" id="2.60.120.780">
    <property type="entry name" value="PINIT domain"/>
    <property type="match status" value="1"/>
</dbReference>
<reference evidence="12" key="1">
    <citation type="journal article" date="2021" name="IMA Fungus">
        <title>Genomic characterization of three marine fungi, including Emericellopsis atlantica sp. nov. with signatures of a generalist lifestyle and marine biomass degradation.</title>
        <authorList>
            <person name="Hagestad O.C."/>
            <person name="Hou L."/>
            <person name="Andersen J.H."/>
            <person name="Hansen E.H."/>
            <person name="Altermark B."/>
            <person name="Li C."/>
            <person name="Kuhnert E."/>
            <person name="Cox R.J."/>
            <person name="Crous P.W."/>
            <person name="Spatafora J.W."/>
            <person name="Lail K."/>
            <person name="Amirebrahimi M."/>
            <person name="Lipzen A."/>
            <person name="Pangilinan J."/>
            <person name="Andreopoulos W."/>
            <person name="Hayes R.D."/>
            <person name="Ng V."/>
            <person name="Grigoriev I.V."/>
            <person name="Jackson S.A."/>
            <person name="Sutton T.D.S."/>
            <person name="Dobson A.D.W."/>
            <person name="Rama T."/>
        </authorList>
    </citation>
    <scope>NUCLEOTIDE SEQUENCE</scope>
    <source>
        <strain evidence="12">TRa3180A</strain>
    </source>
</reference>
<feature type="domain" description="SP-RING-type" evidence="10">
    <location>
        <begin position="292"/>
        <end position="373"/>
    </location>
</feature>
<evidence type="ECO:0000256" key="1">
    <source>
        <dbReference type="ARBA" id="ARBA00004718"/>
    </source>
</evidence>
<dbReference type="CDD" id="cd16792">
    <property type="entry name" value="SP-RING_Siz-like"/>
    <property type="match status" value="1"/>
</dbReference>
<feature type="compositionally biased region" description="Polar residues" evidence="9">
    <location>
        <begin position="443"/>
        <end position="458"/>
    </location>
</feature>
<evidence type="ECO:0000259" key="11">
    <source>
        <dbReference type="PROSITE" id="PS51466"/>
    </source>
</evidence>
<dbReference type="AlphaFoldDB" id="A0A9P7YZ05"/>
<dbReference type="PANTHER" id="PTHR10782">
    <property type="entry name" value="ZINC FINGER MIZ DOMAIN-CONTAINING PROTEIN"/>
    <property type="match status" value="1"/>
</dbReference>
<sequence length="530" mass="57770">MSSMGGGPESGVPLDWSASEKRVRGAGYVNKVLQQICENEGVAKKGLKAELQQRIVDRLKFHAASGDTIRFTHLKNMIDNPGSIGGRPSMTHSTSPGIMMAPAPVYGNGVGGANGYRGYQPPILDFKSSPYYTLESQLGATKECPLMQAHRHTIDISLKIVTFPELSRAIHDKSMRVMLFCSPEPSGRQDVAFPHQSEIKVNGGEVKANLRGLKNKPGSTRPVDVTSHLRLQQHLPHYENKISMTYALTTKKFYLLVYLVKVVEVEELAKRLETGKRIPMETVIADMINKSKDADIVATASVLSLKCPLSTLRMSLPCRGIACRHNQCFDGTSYLQLQEQGPTWLCPICNRPAPFDQLVIDEYLGSILTSTSRSVDQVTVQPDGRWDVRKEPVGRQGYKGVASTSDDDDDLIEITKTGDHVSTSAPRATPVTGRPCSTPFREASSSSAVAAPQTNGSMNGKRPIAAVIDLTSDDEDDPVQPPAKRLYYQQPTLPSFRPGLTHTPTTPAGSYSVPPSAVTPQNPTPARPRP</sequence>
<protein>
    <submittedName>
        <fullName evidence="12">PINIT domain-containing protein</fullName>
    </submittedName>
</protein>
<dbReference type="Gene3D" id="3.30.40.10">
    <property type="entry name" value="Zinc/RING finger domain, C3HC4 (zinc finger)"/>
    <property type="match status" value="1"/>
</dbReference>
<comment type="similarity">
    <text evidence="2">Belongs to the PIAS family.</text>
</comment>
<feature type="domain" description="PINIT" evidence="11">
    <location>
        <begin position="111"/>
        <end position="263"/>
    </location>
</feature>
<dbReference type="Proteomes" id="UP000887226">
    <property type="component" value="Unassembled WGS sequence"/>
</dbReference>
<dbReference type="GO" id="GO:0016925">
    <property type="term" value="P:protein sumoylation"/>
    <property type="evidence" value="ECO:0007669"/>
    <property type="project" value="TreeGrafter"/>
</dbReference>
<evidence type="ECO:0000256" key="5">
    <source>
        <dbReference type="ARBA" id="ARBA00022771"/>
    </source>
</evidence>
<dbReference type="GO" id="GO:0061665">
    <property type="term" value="F:SUMO ligase activity"/>
    <property type="evidence" value="ECO:0007669"/>
    <property type="project" value="TreeGrafter"/>
</dbReference>
<keyword evidence="13" id="KW-1185">Reference proteome</keyword>
<keyword evidence="5 8" id="KW-0863">Zinc-finger</keyword>
<dbReference type="Pfam" id="PF02891">
    <property type="entry name" value="zf-MIZ"/>
    <property type="match status" value="1"/>
</dbReference>
<evidence type="ECO:0000256" key="4">
    <source>
        <dbReference type="ARBA" id="ARBA00022723"/>
    </source>
</evidence>
<dbReference type="GO" id="GO:0000785">
    <property type="term" value="C:chromatin"/>
    <property type="evidence" value="ECO:0007669"/>
    <property type="project" value="TreeGrafter"/>
</dbReference>
<evidence type="ECO:0000256" key="2">
    <source>
        <dbReference type="ARBA" id="ARBA00005383"/>
    </source>
</evidence>
<dbReference type="PROSITE" id="PS51466">
    <property type="entry name" value="PINIT"/>
    <property type="match status" value="1"/>
</dbReference>
<dbReference type="InterPro" id="IPR013083">
    <property type="entry name" value="Znf_RING/FYVE/PHD"/>
</dbReference>
<proteinExistence type="inferred from homology"/>
<dbReference type="InterPro" id="IPR023321">
    <property type="entry name" value="PINIT"/>
</dbReference>
<name>A0A9P7YZ05_9HELO</name>
<evidence type="ECO:0000259" key="10">
    <source>
        <dbReference type="PROSITE" id="PS51044"/>
    </source>
</evidence>
<dbReference type="OrthoDB" id="28127at2759"/>
<accession>A0A9P7YZ05</accession>
<dbReference type="GO" id="GO:0008270">
    <property type="term" value="F:zinc ion binding"/>
    <property type="evidence" value="ECO:0007669"/>
    <property type="project" value="UniProtKB-KW"/>
</dbReference>
<evidence type="ECO:0000313" key="13">
    <source>
        <dbReference type="Proteomes" id="UP000887226"/>
    </source>
</evidence>
<evidence type="ECO:0000313" key="12">
    <source>
        <dbReference type="EMBL" id="KAG9242409.1"/>
    </source>
</evidence>
<evidence type="ECO:0000256" key="8">
    <source>
        <dbReference type="PROSITE-ProRule" id="PRU00452"/>
    </source>
</evidence>
<organism evidence="12 13">
    <name type="scientific">Calycina marina</name>
    <dbReference type="NCBI Taxonomy" id="1763456"/>
    <lineage>
        <taxon>Eukaryota</taxon>
        <taxon>Fungi</taxon>
        <taxon>Dikarya</taxon>
        <taxon>Ascomycota</taxon>
        <taxon>Pezizomycotina</taxon>
        <taxon>Leotiomycetes</taxon>
        <taxon>Helotiales</taxon>
        <taxon>Pezizellaceae</taxon>
        <taxon>Calycina</taxon>
    </lineage>
</organism>
<evidence type="ECO:0000256" key="3">
    <source>
        <dbReference type="ARBA" id="ARBA00022679"/>
    </source>
</evidence>
<dbReference type="EMBL" id="MU254076">
    <property type="protein sequence ID" value="KAG9242409.1"/>
    <property type="molecule type" value="Genomic_DNA"/>
</dbReference>